<feature type="domain" description="Methyltransferase" evidence="3">
    <location>
        <begin position="51"/>
        <end position="140"/>
    </location>
</feature>
<dbReference type="SUPFAM" id="SSF53335">
    <property type="entry name" value="S-adenosyl-L-methionine-dependent methyltransferases"/>
    <property type="match status" value="1"/>
</dbReference>
<proteinExistence type="predicted"/>
<name>A0A7W8FH97_9BACT</name>
<gene>
    <name evidence="4" type="ORF">HNQ38_002876</name>
</gene>
<dbReference type="Gene3D" id="3.40.50.150">
    <property type="entry name" value="Vaccinia Virus protein VP39"/>
    <property type="match status" value="1"/>
</dbReference>
<dbReference type="AlphaFoldDB" id="A0A7W8FH97"/>
<evidence type="ECO:0000313" key="5">
    <source>
        <dbReference type="Proteomes" id="UP000539075"/>
    </source>
</evidence>
<protein>
    <submittedName>
        <fullName evidence="4">SAM-dependent methyltransferase</fullName>
    </submittedName>
</protein>
<accession>A0A7W8FH97</accession>
<dbReference type="PANTHER" id="PTHR43861">
    <property type="entry name" value="TRANS-ACONITATE 2-METHYLTRANSFERASE-RELATED"/>
    <property type="match status" value="1"/>
</dbReference>
<sequence>MSSNKVHPSWQNIPSLYERHADYFDKSRGKSLVEQAWMDKFLTIAGSGANILDLGCGSGEPLAAYCIENGHHVTGIDGSAPMLSLCRARFPDQEWLPGDMRHCRLGKAFNGILAWDSFFHLPPEDQRPMFAVFERHAAPGAALMFTSGPGAGEAIGEFQGEQLYHASLDAAEYGTLLASHGFALVEHVIEDQSCGGHTIWLARHLSEEKESC</sequence>
<keyword evidence="2 4" id="KW-0808">Transferase</keyword>
<dbReference type="InterPro" id="IPR041698">
    <property type="entry name" value="Methyltransf_25"/>
</dbReference>
<dbReference type="Proteomes" id="UP000539075">
    <property type="component" value="Unassembled WGS sequence"/>
</dbReference>
<organism evidence="4 5">
    <name type="scientific">Desulfovibrio intestinalis</name>
    <dbReference type="NCBI Taxonomy" id="58621"/>
    <lineage>
        <taxon>Bacteria</taxon>
        <taxon>Pseudomonadati</taxon>
        <taxon>Thermodesulfobacteriota</taxon>
        <taxon>Desulfovibrionia</taxon>
        <taxon>Desulfovibrionales</taxon>
        <taxon>Desulfovibrionaceae</taxon>
        <taxon>Desulfovibrio</taxon>
    </lineage>
</organism>
<evidence type="ECO:0000256" key="1">
    <source>
        <dbReference type="ARBA" id="ARBA00022603"/>
    </source>
</evidence>
<dbReference type="InterPro" id="IPR029063">
    <property type="entry name" value="SAM-dependent_MTases_sf"/>
</dbReference>
<dbReference type="Pfam" id="PF13649">
    <property type="entry name" value="Methyltransf_25"/>
    <property type="match status" value="1"/>
</dbReference>
<reference evidence="4 5" key="1">
    <citation type="submission" date="2020-08" db="EMBL/GenBank/DDBJ databases">
        <title>Genomic Encyclopedia of Type Strains, Phase IV (KMG-IV): sequencing the most valuable type-strain genomes for metagenomic binning, comparative biology and taxonomic classification.</title>
        <authorList>
            <person name="Goeker M."/>
        </authorList>
    </citation>
    <scope>NUCLEOTIDE SEQUENCE [LARGE SCALE GENOMIC DNA]</scope>
    <source>
        <strain evidence="4 5">DSM 11275</strain>
    </source>
</reference>
<evidence type="ECO:0000256" key="2">
    <source>
        <dbReference type="ARBA" id="ARBA00022679"/>
    </source>
</evidence>
<evidence type="ECO:0000313" key="4">
    <source>
        <dbReference type="EMBL" id="MBB5144756.1"/>
    </source>
</evidence>
<keyword evidence="5" id="KW-1185">Reference proteome</keyword>
<dbReference type="EMBL" id="JACHGO010000012">
    <property type="protein sequence ID" value="MBB5144756.1"/>
    <property type="molecule type" value="Genomic_DNA"/>
</dbReference>
<evidence type="ECO:0000259" key="3">
    <source>
        <dbReference type="Pfam" id="PF13649"/>
    </source>
</evidence>
<dbReference type="GO" id="GO:0032259">
    <property type="term" value="P:methylation"/>
    <property type="evidence" value="ECO:0007669"/>
    <property type="project" value="UniProtKB-KW"/>
</dbReference>
<dbReference type="CDD" id="cd02440">
    <property type="entry name" value="AdoMet_MTases"/>
    <property type="match status" value="1"/>
</dbReference>
<dbReference type="RefSeq" id="WP_183722398.1">
    <property type="nucleotide sequence ID" value="NZ_JACHGO010000012.1"/>
</dbReference>
<comment type="caution">
    <text evidence="4">The sequence shown here is derived from an EMBL/GenBank/DDBJ whole genome shotgun (WGS) entry which is preliminary data.</text>
</comment>
<dbReference type="GO" id="GO:0008168">
    <property type="term" value="F:methyltransferase activity"/>
    <property type="evidence" value="ECO:0007669"/>
    <property type="project" value="UniProtKB-KW"/>
</dbReference>
<dbReference type="PANTHER" id="PTHR43861:SF1">
    <property type="entry name" value="TRANS-ACONITATE 2-METHYLTRANSFERASE"/>
    <property type="match status" value="1"/>
</dbReference>
<keyword evidence="1 4" id="KW-0489">Methyltransferase</keyword>